<evidence type="ECO:0000313" key="2">
    <source>
        <dbReference type="Proteomes" id="UP000198638"/>
    </source>
</evidence>
<name>A0A1H4C7E3_9BURK</name>
<dbReference type="STRING" id="83784.SAMN05192564_102157"/>
<organism evidence="1 2">
    <name type="scientific">Paraburkholderia sartisoli</name>
    <dbReference type="NCBI Taxonomy" id="83784"/>
    <lineage>
        <taxon>Bacteria</taxon>
        <taxon>Pseudomonadati</taxon>
        <taxon>Pseudomonadota</taxon>
        <taxon>Betaproteobacteria</taxon>
        <taxon>Burkholderiales</taxon>
        <taxon>Burkholderiaceae</taxon>
        <taxon>Paraburkholderia</taxon>
    </lineage>
</organism>
<reference evidence="2" key="1">
    <citation type="submission" date="2016-10" db="EMBL/GenBank/DDBJ databases">
        <authorList>
            <person name="Varghese N."/>
            <person name="Submissions S."/>
        </authorList>
    </citation>
    <scope>NUCLEOTIDE SEQUENCE [LARGE SCALE GENOMIC DNA]</scope>
    <source>
        <strain evidence="2">LMG 24000</strain>
    </source>
</reference>
<sequence>MVTLIDHDIAHIARIMRPSLHGNAGGPILPTSYWRNRLHHLLDAWHVTKAQLRTIDSLLLELDHYDRGQERPATSEPVVCPARVAPASRTGAHQRRHACAT</sequence>
<evidence type="ECO:0000313" key="1">
    <source>
        <dbReference type="EMBL" id="SEA56321.1"/>
    </source>
</evidence>
<proteinExistence type="predicted"/>
<keyword evidence="2" id="KW-1185">Reference proteome</keyword>
<dbReference type="AlphaFoldDB" id="A0A1H4C7E3"/>
<protein>
    <submittedName>
        <fullName evidence="1">Uncharacterized protein</fullName>
    </submittedName>
</protein>
<accession>A0A1H4C7E3</accession>
<dbReference type="RefSeq" id="WP_176954103.1">
    <property type="nucleotide sequence ID" value="NZ_FNRQ01000002.1"/>
</dbReference>
<dbReference type="Proteomes" id="UP000198638">
    <property type="component" value="Unassembled WGS sequence"/>
</dbReference>
<dbReference type="EMBL" id="FNRQ01000002">
    <property type="protein sequence ID" value="SEA56321.1"/>
    <property type="molecule type" value="Genomic_DNA"/>
</dbReference>
<gene>
    <name evidence="1" type="ORF">SAMN05192564_102157</name>
</gene>